<keyword evidence="4" id="KW-1185">Reference proteome</keyword>
<name>A0A8S3QNF6_MYTED</name>
<dbReference type="PANTHER" id="PTHR33050:SF8">
    <property type="entry name" value="REVERSE TRANSCRIPTASE DOMAIN-CONTAINING PROTEIN"/>
    <property type="match status" value="1"/>
</dbReference>
<dbReference type="PROSITE" id="PS50878">
    <property type="entry name" value="RT_POL"/>
    <property type="match status" value="1"/>
</dbReference>
<gene>
    <name evidence="3" type="ORF">MEDL_13116</name>
</gene>
<protein>
    <recommendedName>
        <fullName evidence="2">Reverse transcriptase domain-containing protein</fullName>
    </recommendedName>
</protein>
<dbReference type="SUPFAM" id="SSF56672">
    <property type="entry name" value="DNA/RNA polymerases"/>
    <property type="match status" value="1"/>
</dbReference>
<comment type="caution">
    <text evidence="3">The sequence shown here is derived from an EMBL/GenBank/DDBJ whole genome shotgun (WGS) entry which is preliminary data.</text>
</comment>
<sequence length="964" mass="109248">MGPVSRRSKGQPQYDPVLKENWTLLRLRQEVTRLKLKVPKNAKRLTLVRILNSAEDSSHSDNTTETVDISDIHVSDEPTTIYGGARSHNASVRMQDDHVASTTIHQNEGRTLINLVSRLSSTVQSLQQNVSALNGKVNSLLVVQPNTRQEEVAVSTSTSTGSQHSEDINNSGNSHNLESAYASLNRTTIPAAAAGSENQEARSVRTSRGYSAETLPFVETISPQLRKNIISGLDINLASVLIPYYVGSGTSEMFDGDDKNYKTDPRLTRSLSIGEFIQAFSIYKSVMCSAFPHRRSELDSYERDIVDMASRYPGKGFYEYHRRFSLDAAAHMRFNNIAVDWSIRNNTLFCNIFANTRPNSCNLCGSTFHTSGFCNQNSQNSRVRNDESMDTYGRNRGASKNNVYAVKKREQWASEDRVQQPKEILDPQINFDFSVSTPIRINILSEYLIDHPDSDFKQYLIDGLSSGFHTGLMTLPSSSIICKNLKSALSNASCVSELLQSEVSKGYLLGPFDSIPYTNFRINPIGLAEHKYSKKKRLIVDLSAPHENADHPSLNELIDKEEFSLQYVTIDDAIHLIKKLGSKSWLIKTDITDAFKIMPLKQDLWPFHGIQWDDKFYFFKRLVFGCRSSPKIFDTLSTAICWIAQNKYGIKNILHLLDDFLVIEPQEVNAQATMTRLLNMFKELGIPLSAKKTEGPCVVLEYLGITLDTSKMEARLPREKIVRIIEIIDSFSKRNKCTKRELLSLLGHLNFACRVIVPGRSFVSHLIKLSTRVKKLSHHVHIKACRPDLVMWSKFLNNWNGVSFFLNDNIVKAADMQLFTDATLTSFGGFYQNHWFQGKFPEDLILSEESSIAFFELYPIVMACVLWGHYWPRKRILFYCDNLSVVEIITKGRSKIPSIMKLMRKLTFHSAMHNYVVHVRHIPGTQNSIADSISRYQMEKFRKLAPKADQTPTPCLAPAHLMMV</sequence>
<dbReference type="EMBL" id="CAJPWZ010000676">
    <property type="protein sequence ID" value="CAG2198397.1"/>
    <property type="molecule type" value="Genomic_DNA"/>
</dbReference>
<dbReference type="InterPro" id="IPR000477">
    <property type="entry name" value="RT_dom"/>
</dbReference>
<evidence type="ECO:0000259" key="2">
    <source>
        <dbReference type="PROSITE" id="PS50878"/>
    </source>
</evidence>
<feature type="compositionally biased region" description="Polar residues" evidence="1">
    <location>
        <begin position="154"/>
        <end position="176"/>
    </location>
</feature>
<evidence type="ECO:0000313" key="4">
    <source>
        <dbReference type="Proteomes" id="UP000683360"/>
    </source>
</evidence>
<dbReference type="InterPro" id="IPR043128">
    <property type="entry name" value="Rev_trsase/Diguanyl_cyclase"/>
</dbReference>
<accession>A0A8S3QNF6</accession>
<feature type="region of interest" description="Disordered" evidence="1">
    <location>
        <begin position="151"/>
        <end position="176"/>
    </location>
</feature>
<dbReference type="CDD" id="cd09275">
    <property type="entry name" value="RNase_HI_RT_DIRS1"/>
    <property type="match status" value="1"/>
</dbReference>
<dbReference type="OrthoDB" id="6103391at2759"/>
<dbReference type="InterPro" id="IPR043502">
    <property type="entry name" value="DNA/RNA_pol_sf"/>
</dbReference>
<dbReference type="InterPro" id="IPR052055">
    <property type="entry name" value="Hepadnavirus_pol/RT"/>
</dbReference>
<dbReference type="Proteomes" id="UP000683360">
    <property type="component" value="Unassembled WGS sequence"/>
</dbReference>
<feature type="domain" description="Reverse transcriptase" evidence="2">
    <location>
        <begin position="509"/>
        <end position="707"/>
    </location>
</feature>
<dbReference type="Pfam" id="PF00078">
    <property type="entry name" value="RVT_1"/>
    <property type="match status" value="1"/>
</dbReference>
<evidence type="ECO:0000313" key="3">
    <source>
        <dbReference type="EMBL" id="CAG2198397.1"/>
    </source>
</evidence>
<dbReference type="AlphaFoldDB" id="A0A8S3QNF6"/>
<proteinExistence type="predicted"/>
<dbReference type="PANTHER" id="PTHR33050">
    <property type="entry name" value="REVERSE TRANSCRIPTASE DOMAIN-CONTAINING PROTEIN"/>
    <property type="match status" value="1"/>
</dbReference>
<reference evidence="3" key="1">
    <citation type="submission" date="2021-03" db="EMBL/GenBank/DDBJ databases">
        <authorList>
            <person name="Bekaert M."/>
        </authorList>
    </citation>
    <scope>NUCLEOTIDE SEQUENCE</scope>
</reference>
<evidence type="ECO:0000256" key="1">
    <source>
        <dbReference type="SAM" id="MobiDB-lite"/>
    </source>
</evidence>
<dbReference type="Gene3D" id="3.30.70.270">
    <property type="match status" value="1"/>
</dbReference>
<organism evidence="3 4">
    <name type="scientific">Mytilus edulis</name>
    <name type="common">Blue mussel</name>
    <dbReference type="NCBI Taxonomy" id="6550"/>
    <lineage>
        <taxon>Eukaryota</taxon>
        <taxon>Metazoa</taxon>
        <taxon>Spiralia</taxon>
        <taxon>Lophotrochozoa</taxon>
        <taxon>Mollusca</taxon>
        <taxon>Bivalvia</taxon>
        <taxon>Autobranchia</taxon>
        <taxon>Pteriomorphia</taxon>
        <taxon>Mytilida</taxon>
        <taxon>Mytiloidea</taxon>
        <taxon>Mytilidae</taxon>
        <taxon>Mytilinae</taxon>
        <taxon>Mytilus</taxon>
    </lineage>
</organism>